<dbReference type="OrthoDB" id="329460at2759"/>
<dbReference type="VEuPathDB" id="ToxoDB:TGDOM2_286580"/>
<dbReference type="Pfam" id="PF12146">
    <property type="entry name" value="Hydrolase_4"/>
    <property type="match status" value="1"/>
</dbReference>
<accession>A0A086K6W4</accession>
<name>A0A086K6W4_TOXGO</name>
<dbReference type="AlphaFoldDB" id="A0A086K6W4"/>
<dbReference type="InterPro" id="IPR029058">
    <property type="entry name" value="AB_hydrolase_fold"/>
</dbReference>
<dbReference type="Gene3D" id="3.40.50.1820">
    <property type="entry name" value="alpha/beta hydrolase"/>
    <property type="match status" value="1"/>
</dbReference>
<evidence type="ECO:0000313" key="3">
    <source>
        <dbReference type="EMBL" id="KFG40132.1"/>
    </source>
</evidence>
<dbReference type="SUPFAM" id="SSF53474">
    <property type="entry name" value="alpha/beta-Hydrolases"/>
    <property type="match status" value="1"/>
</dbReference>
<feature type="region of interest" description="Disordered" evidence="1">
    <location>
        <begin position="599"/>
        <end position="678"/>
    </location>
</feature>
<dbReference type="InterPro" id="IPR051044">
    <property type="entry name" value="MAG_DAG_Lipase"/>
</dbReference>
<evidence type="ECO:0000259" key="2">
    <source>
        <dbReference type="Pfam" id="PF12146"/>
    </source>
</evidence>
<feature type="compositionally biased region" description="Low complexity" evidence="1">
    <location>
        <begin position="238"/>
        <end position="253"/>
    </location>
</feature>
<sequence>MAPPRDVTPVSPRSPAETDTAVCSSVICGSETKLEEWPHPRLPPFSIDYIELRYPKVAIFHNVRDQPIVRYTWTTTTGPARGAVVLLHDQGTHTMFEWLKHLPPLSIEERQQMEEDTEATEVEKKEFMRLRKASHYEDSWVQKFNDAGLDVHAIDLQGHGLSKVVEGKNYELPSSFDEFAEDACWLLEEVCRNSTLPIFIMGQGLGATIAARAVEMLARQGKLGKPHVPPAKPADAVGASEQSTTTGTSQSSEAGREVPGMHYATDPQYCLHRGKGKKEVPVEHITVQARPIPIAGLVLLSPLLTLKEITPEEMRKGKGKHTEGIMTRIARCFGSTRDSSHPLGGLMGFRMHQQNPLMPEYNVWYKNDTMTIKGLTPQTMYTQIAHGIDSAMDDARWLLTPVERDSTQTFSLKDWQEKHRRWMEMMRTKRPNVLATVVGENKKNASEAPDLAPWLKDEVENQDSSVKPWRLHELAAAQEAEKNASRLPQERILSERAKLAYYVNVLLVQSLADTTANPRGAAYFFKRIGGRIQGSRDILVQLGELPEEQGHSGSCVSCVHPDACQEDESEKDTAVEFSTENDDSGYVEVVTNRPLSAELSVQSQTSQPRPVLTHTGSRSFGETQDSRYEDTVEGLCLGSVTSHSGESAHENSEARDEAASHEDAQSQETAQGDNQGVHERVKKLMEVNKILDKEMQLATTEEGTDGILRPGTFVRPSHLRRFDTEDIQRAKREAAEGFVGVEEVQWVKEVPASGAGLLACCGGSTGRVQRVDLVEAKVRLVDKIVMMEATDTVKAMIQEIEERERLQNEKANERRQLGGWFFNCTAEEKPAEKPVPEPVISQQKRLWRQVQGVIVDESGRRVPVEEVERLRTQKPEDYMRLFFRYGAATSSGNHARTAMWLVPDMYHSLCQEDKEGKLVSRLLDRWILPVLGDLEERELVWQEMNRSAKDVEAAQ</sequence>
<dbReference type="InterPro" id="IPR022742">
    <property type="entry name" value="Hydrolase_4"/>
</dbReference>
<dbReference type="Proteomes" id="UP000028837">
    <property type="component" value="Unassembled WGS sequence"/>
</dbReference>
<evidence type="ECO:0000313" key="4">
    <source>
        <dbReference type="Proteomes" id="UP000028837"/>
    </source>
</evidence>
<protein>
    <submittedName>
        <fullName evidence="3">Putative lysophospholipase</fullName>
    </submittedName>
</protein>
<dbReference type="PANTHER" id="PTHR11614">
    <property type="entry name" value="PHOSPHOLIPASE-RELATED"/>
    <property type="match status" value="1"/>
</dbReference>
<dbReference type="EMBL" id="AHZU02000792">
    <property type="protein sequence ID" value="KFG40132.1"/>
    <property type="molecule type" value="Genomic_DNA"/>
</dbReference>
<feature type="compositionally biased region" description="Polar residues" evidence="1">
    <location>
        <begin position="599"/>
        <end position="623"/>
    </location>
</feature>
<gene>
    <name evidence="3" type="ORF">TGDOM2_286580</name>
</gene>
<evidence type="ECO:0000256" key="1">
    <source>
        <dbReference type="SAM" id="MobiDB-lite"/>
    </source>
</evidence>
<feature type="compositionally biased region" description="Basic and acidic residues" evidence="1">
    <location>
        <begin position="646"/>
        <end position="664"/>
    </location>
</feature>
<comment type="caution">
    <text evidence="3">The sequence shown here is derived from an EMBL/GenBank/DDBJ whole genome shotgun (WGS) entry which is preliminary data.</text>
</comment>
<reference evidence="3 4" key="1">
    <citation type="submission" date="2014-02" db="EMBL/GenBank/DDBJ databases">
        <authorList>
            <person name="Sibley D."/>
            <person name="Venepally P."/>
            <person name="Karamycheva S."/>
            <person name="Hadjithomas M."/>
            <person name="Khan A."/>
            <person name="Brunk B."/>
            <person name="Roos D."/>
            <person name="Caler E."/>
            <person name="Lorenzi H."/>
        </authorList>
    </citation>
    <scope>NUCLEOTIDE SEQUENCE [LARGE SCALE GENOMIC DNA]</scope>
    <source>
        <strain evidence="3 4">GAB2-2007-GAL-DOM2</strain>
    </source>
</reference>
<feature type="region of interest" description="Disordered" evidence="1">
    <location>
        <begin position="223"/>
        <end position="260"/>
    </location>
</feature>
<feature type="domain" description="Serine aminopeptidase S33" evidence="2">
    <location>
        <begin position="135"/>
        <end position="216"/>
    </location>
</feature>
<organism evidence="3 4">
    <name type="scientific">Toxoplasma gondii GAB2-2007-GAL-DOM2</name>
    <dbReference type="NCBI Taxonomy" id="1130820"/>
    <lineage>
        <taxon>Eukaryota</taxon>
        <taxon>Sar</taxon>
        <taxon>Alveolata</taxon>
        <taxon>Apicomplexa</taxon>
        <taxon>Conoidasida</taxon>
        <taxon>Coccidia</taxon>
        <taxon>Eucoccidiorida</taxon>
        <taxon>Eimeriorina</taxon>
        <taxon>Sarcocystidae</taxon>
        <taxon>Toxoplasma</taxon>
    </lineage>
</organism>
<proteinExistence type="predicted"/>